<evidence type="ECO:0000313" key="1">
    <source>
        <dbReference type="EMBL" id="JAD69637.1"/>
    </source>
</evidence>
<sequence length="51" mass="5953">MYGSCVLRFKTNVTKVVNMSCYERQVKSICFRIMQVPPSEFLAIYINDVDD</sequence>
<proteinExistence type="predicted"/>
<reference evidence="1" key="2">
    <citation type="journal article" date="2015" name="Data Brief">
        <title>Shoot transcriptome of the giant reed, Arundo donax.</title>
        <authorList>
            <person name="Barrero R.A."/>
            <person name="Guerrero F.D."/>
            <person name="Moolhuijzen P."/>
            <person name="Goolsby J.A."/>
            <person name="Tidwell J."/>
            <person name="Bellgard S.E."/>
            <person name="Bellgard M.I."/>
        </authorList>
    </citation>
    <scope>NUCLEOTIDE SEQUENCE</scope>
    <source>
        <tissue evidence="1">Shoot tissue taken approximately 20 cm above the soil surface</tissue>
    </source>
</reference>
<accession>A0A0A9CDT0</accession>
<protein>
    <submittedName>
        <fullName evidence="1">Uncharacterized protein</fullName>
    </submittedName>
</protein>
<name>A0A0A9CDT0_ARUDO</name>
<reference evidence="1" key="1">
    <citation type="submission" date="2014-09" db="EMBL/GenBank/DDBJ databases">
        <authorList>
            <person name="Magalhaes I.L.F."/>
            <person name="Oliveira U."/>
            <person name="Santos F.R."/>
            <person name="Vidigal T.H.D.A."/>
            <person name="Brescovit A.D."/>
            <person name="Santos A.J."/>
        </authorList>
    </citation>
    <scope>NUCLEOTIDE SEQUENCE</scope>
    <source>
        <tissue evidence="1">Shoot tissue taken approximately 20 cm above the soil surface</tissue>
    </source>
</reference>
<organism evidence="1">
    <name type="scientific">Arundo donax</name>
    <name type="common">Giant reed</name>
    <name type="synonym">Donax arundinaceus</name>
    <dbReference type="NCBI Taxonomy" id="35708"/>
    <lineage>
        <taxon>Eukaryota</taxon>
        <taxon>Viridiplantae</taxon>
        <taxon>Streptophyta</taxon>
        <taxon>Embryophyta</taxon>
        <taxon>Tracheophyta</taxon>
        <taxon>Spermatophyta</taxon>
        <taxon>Magnoliopsida</taxon>
        <taxon>Liliopsida</taxon>
        <taxon>Poales</taxon>
        <taxon>Poaceae</taxon>
        <taxon>PACMAD clade</taxon>
        <taxon>Arundinoideae</taxon>
        <taxon>Arundineae</taxon>
        <taxon>Arundo</taxon>
    </lineage>
</organism>
<dbReference type="AlphaFoldDB" id="A0A0A9CDT0"/>
<dbReference type="EMBL" id="GBRH01228258">
    <property type="protein sequence ID" value="JAD69637.1"/>
    <property type="molecule type" value="Transcribed_RNA"/>
</dbReference>